<proteinExistence type="predicted"/>
<gene>
    <name evidence="1" type="ORF">NQ176_g10587</name>
</gene>
<reference evidence="1" key="1">
    <citation type="submission" date="2022-08" db="EMBL/GenBank/DDBJ databases">
        <title>Genome Sequence of Lecanicillium fungicola.</title>
        <authorList>
            <person name="Buettner E."/>
        </authorList>
    </citation>
    <scope>NUCLEOTIDE SEQUENCE</scope>
    <source>
        <strain evidence="1">Babe33</strain>
    </source>
</reference>
<evidence type="ECO:0000313" key="1">
    <source>
        <dbReference type="EMBL" id="KAJ2965499.1"/>
    </source>
</evidence>
<comment type="caution">
    <text evidence="1">The sequence shown here is derived from an EMBL/GenBank/DDBJ whole genome shotgun (WGS) entry which is preliminary data.</text>
</comment>
<dbReference type="EMBL" id="JANJQO010002963">
    <property type="protein sequence ID" value="KAJ2965499.1"/>
    <property type="molecule type" value="Genomic_DNA"/>
</dbReference>
<dbReference type="Proteomes" id="UP001143910">
    <property type="component" value="Unassembled WGS sequence"/>
</dbReference>
<organism evidence="1 2">
    <name type="scientific">Zarea fungicola</name>
    <dbReference type="NCBI Taxonomy" id="93591"/>
    <lineage>
        <taxon>Eukaryota</taxon>
        <taxon>Fungi</taxon>
        <taxon>Dikarya</taxon>
        <taxon>Ascomycota</taxon>
        <taxon>Pezizomycotina</taxon>
        <taxon>Sordariomycetes</taxon>
        <taxon>Hypocreomycetidae</taxon>
        <taxon>Hypocreales</taxon>
        <taxon>Cordycipitaceae</taxon>
        <taxon>Zarea</taxon>
    </lineage>
</organism>
<evidence type="ECO:0000313" key="2">
    <source>
        <dbReference type="Proteomes" id="UP001143910"/>
    </source>
</evidence>
<keyword evidence="2" id="KW-1185">Reference proteome</keyword>
<protein>
    <submittedName>
        <fullName evidence="1">Uncharacterized protein</fullName>
    </submittedName>
</protein>
<accession>A0ACC1MGW8</accession>
<sequence length="702" mass="78743">MTREGNTPRRRVDSERRQARGKLACLRCQRRKIRCDGDLPTCKNCRNAGATCADGLSARLKDLPRAEISSLKSRISWLESIIKQRCPDVDLDNGQPEYDIDPAMLDVSALEPDVSIVTTMNDDTREISDPEQTLQSSRPALEQVLGSNSASAHEIGMLSLGASQDSRYIGPSSGYFLARVMLSKTHNSLGEENMSKTEMEIPADLIESCHGPLSLPPKELAQRICAAFFEFIHPQYPIMHHTTVLNAMEHMYQSEDVSAVMSFQVYMVLAIGATVLSMRSKARLPGESYCLAALESFSQLNIENSIQGLQCLLLLLIFALHNPSTRFNVWYLNYQCLAAVLDLGLQRNITVESGISLLEQEMRTRIFWVCILIDRTICTMMGRPIGLRDEACELRLPQEIEDEMLLVPGQQPLSDTQQLKIPYSVHLFRATKINSEIKYVANSIVQEAPRYAYPPQTDIHGWQNNVLQQLDDWVARIPSDRERPNEFMELVCRLRYHGLCQLLLRPSPAIPKPTSEALVRCYKSSTETINILIEMYRKNLLIHNWTGLHGTVLSVLTLLYCIKAEPQVARTTQPDALMATISSALSILSATGEHWSAAKKCRDILDELAKSTIQWLQGQSLGSASHLPSQPRSRSSRSQAQPSNVTVTGVDENINVPFTSQYDTAAIDGIFEPFANFFPESESVNIDIMMQSLFQDFIPTMN</sequence>
<name>A0ACC1MGW8_9HYPO</name>